<evidence type="ECO:0000256" key="1">
    <source>
        <dbReference type="SAM" id="MobiDB-lite"/>
    </source>
</evidence>
<sequence length="265" mass="30007">YTTFKIVNLPTADLRNLIETAKQNGSCLFTYENPCPHTGKRLILSSFTSSTQKQRYTWLCRHNERNLRCVCREDLCNNPTGVMETMQSMTERSDGPSKNEHLKCLKSLEKAFTHKHEKRSITQESDLETSISQQGTTLEATRSMSVEVTSLMHPSDAEIDANKMQVTTTTNMIKLEGSTTTHSTTQDSHEVTLNGRWLHGFERWRDTDEGDPARQPAEHEASSKLTVLIILAGGLMGSAFIVLIMIMFLHESRKKKTTKLKKART</sequence>
<gene>
    <name evidence="3" type="ORF">GCK32_014751</name>
</gene>
<keyword evidence="2" id="KW-0812">Transmembrane</keyword>
<feature type="compositionally biased region" description="Polar residues" evidence="1">
    <location>
        <begin position="122"/>
        <end position="136"/>
    </location>
</feature>
<evidence type="ECO:0000313" key="4">
    <source>
        <dbReference type="Proteomes" id="UP001331761"/>
    </source>
</evidence>
<keyword evidence="2" id="KW-1133">Transmembrane helix</keyword>
<evidence type="ECO:0000256" key="2">
    <source>
        <dbReference type="SAM" id="Phobius"/>
    </source>
</evidence>
<evidence type="ECO:0000313" key="3">
    <source>
        <dbReference type="EMBL" id="KAK5980645.1"/>
    </source>
</evidence>
<keyword evidence="4" id="KW-1185">Reference proteome</keyword>
<dbReference type="EMBL" id="WIXE01007191">
    <property type="protein sequence ID" value="KAK5980645.1"/>
    <property type="molecule type" value="Genomic_DNA"/>
</dbReference>
<feature type="non-terminal residue" evidence="3">
    <location>
        <position position="1"/>
    </location>
</feature>
<dbReference type="AlphaFoldDB" id="A0AAN8FRH0"/>
<keyword evidence="2" id="KW-0472">Membrane</keyword>
<accession>A0AAN8FRH0</accession>
<proteinExistence type="predicted"/>
<feature type="region of interest" description="Disordered" evidence="1">
    <location>
        <begin position="116"/>
        <end position="136"/>
    </location>
</feature>
<name>A0AAN8FRH0_TRICO</name>
<comment type="caution">
    <text evidence="3">The sequence shown here is derived from an EMBL/GenBank/DDBJ whole genome shotgun (WGS) entry which is preliminary data.</text>
</comment>
<dbReference type="Proteomes" id="UP001331761">
    <property type="component" value="Unassembled WGS sequence"/>
</dbReference>
<organism evidence="3 4">
    <name type="scientific">Trichostrongylus colubriformis</name>
    <name type="common">Black scour worm</name>
    <dbReference type="NCBI Taxonomy" id="6319"/>
    <lineage>
        <taxon>Eukaryota</taxon>
        <taxon>Metazoa</taxon>
        <taxon>Ecdysozoa</taxon>
        <taxon>Nematoda</taxon>
        <taxon>Chromadorea</taxon>
        <taxon>Rhabditida</taxon>
        <taxon>Rhabditina</taxon>
        <taxon>Rhabditomorpha</taxon>
        <taxon>Strongyloidea</taxon>
        <taxon>Trichostrongylidae</taxon>
        <taxon>Trichostrongylus</taxon>
    </lineage>
</organism>
<feature type="transmembrane region" description="Helical" evidence="2">
    <location>
        <begin position="225"/>
        <end position="249"/>
    </location>
</feature>
<reference evidence="3 4" key="1">
    <citation type="submission" date="2019-10" db="EMBL/GenBank/DDBJ databases">
        <title>Assembly and Annotation for the nematode Trichostrongylus colubriformis.</title>
        <authorList>
            <person name="Martin J."/>
        </authorList>
    </citation>
    <scope>NUCLEOTIDE SEQUENCE [LARGE SCALE GENOMIC DNA]</scope>
    <source>
        <strain evidence="3">G859</strain>
        <tissue evidence="3">Whole worm</tissue>
    </source>
</reference>
<protein>
    <submittedName>
        <fullName evidence="3">Uncharacterized protein</fullName>
    </submittedName>
</protein>